<protein>
    <recommendedName>
        <fullName evidence="2">Antitoxin</fullName>
    </recommendedName>
</protein>
<sequence length="83" mass="8940">MREIAARDAKNRFGQLLDSAQSAPVRVTKKGRAVGVMMSMQQYERLRGAAWERLGATMDTLGAQATDNGLTDAALDALLADES</sequence>
<dbReference type="Gene3D" id="3.40.1620.10">
    <property type="entry name" value="YefM-like domain"/>
    <property type="match status" value="1"/>
</dbReference>
<dbReference type="Proteomes" id="UP000249185">
    <property type="component" value="Unassembled WGS sequence"/>
</dbReference>
<dbReference type="SUPFAM" id="SSF143120">
    <property type="entry name" value="YefM-like"/>
    <property type="match status" value="1"/>
</dbReference>
<evidence type="ECO:0000256" key="1">
    <source>
        <dbReference type="ARBA" id="ARBA00009981"/>
    </source>
</evidence>
<evidence type="ECO:0000256" key="2">
    <source>
        <dbReference type="RuleBase" id="RU362080"/>
    </source>
</evidence>
<evidence type="ECO:0000313" key="4">
    <source>
        <dbReference type="Proteomes" id="UP000249185"/>
    </source>
</evidence>
<dbReference type="InterPro" id="IPR036165">
    <property type="entry name" value="YefM-like_sf"/>
</dbReference>
<gene>
    <name evidence="3" type="ORF">DI556_21625</name>
</gene>
<name>A0A2W5MZY5_RHOSU</name>
<proteinExistence type="inferred from homology"/>
<accession>A0A2W5MZY5</accession>
<dbReference type="InterPro" id="IPR006442">
    <property type="entry name" value="Antitoxin_Phd/YefM"/>
</dbReference>
<reference evidence="3 4" key="1">
    <citation type="submission" date="2017-08" db="EMBL/GenBank/DDBJ databases">
        <title>Infants hospitalized years apart are colonized by the same room-sourced microbial strains.</title>
        <authorList>
            <person name="Brooks B."/>
            <person name="Olm M.R."/>
            <person name="Firek B.A."/>
            <person name="Baker R."/>
            <person name="Thomas B.C."/>
            <person name="Morowitz M.J."/>
            <person name="Banfield J.F."/>
        </authorList>
    </citation>
    <scope>NUCLEOTIDE SEQUENCE [LARGE SCALE GENOMIC DNA]</scope>
    <source>
        <strain evidence="3">S2_005_002_R2_34</strain>
    </source>
</reference>
<dbReference type="EMBL" id="QFPW01000034">
    <property type="protein sequence ID" value="PZQ45938.1"/>
    <property type="molecule type" value="Genomic_DNA"/>
</dbReference>
<dbReference type="Pfam" id="PF02604">
    <property type="entry name" value="PhdYeFM_antitox"/>
    <property type="match status" value="1"/>
</dbReference>
<organism evidence="3 4">
    <name type="scientific">Rhodovulum sulfidophilum</name>
    <name type="common">Rhodobacter sulfidophilus</name>
    <dbReference type="NCBI Taxonomy" id="35806"/>
    <lineage>
        <taxon>Bacteria</taxon>
        <taxon>Pseudomonadati</taxon>
        <taxon>Pseudomonadota</taxon>
        <taxon>Alphaproteobacteria</taxon>
        <taxon>Rhodobacterales</taxon>
        <taxon>Paracoccaceae</taxon>
        <taxon>Rhodovulum</taxon>
    </lineage>
</organism>
<comment type="function">
    <text evidence="2">Antitoxin component of a type II toxin-antitoxin (TA) system.</text>
</comment>
<comment type="similarity">
    <text evidence="1 2">Belongs to the phD/YefM antitoxin family.</text>
</comment>
<comment type="caution">
    <text evidence="3">The sequence shown here is derived from an EMBL/GenBank/DDBJ whole genome shotgun (WGS) entry which is preliminary data.</text>
</comment>
<evidence type="ECO:0000313" key="3">
    <source>
        <dbReference type="EMBL" id="PZQ45938.1"/>
    </source>
</evidence>
<dbReference type="NCBIfam" id="TIGR01552">
    <property type="entry name" value="phd_fam"/>
    <property type="match status" value="1"/>
</dbReference>
<dbReference type="AlphaFoldDB" id="A0A2W5MZY5"/>